<dbReference type="PANTHER" id="PTHR48021:SF68">
    <property type="entry name" value="MAJOR FACILITATOR SUPERFAMILY (MFS) PROFILE DOMAIN-CONTAINING PROTEIN"/>
    <property type="match status" value="1"/>
</dbReference>
<dbReference type="InterPro" id="IPR020846">
    <property type="entry name" value="MFS_dom"/>
</dbReference>
<evidence type="ECO:0000256" key="1">
    <source>
        <dbReference type="ARBA" id="ARBA00004141"/>
    </source>
</evidence>
<dbReference type="GO" id="GO:0022857">
    <property type="term" value="F:transmembrane transporter activity"/>
    <property type="evidence" value="ECO:0007669"/>
    <property type="project" value="InterPro"/>
</dbReference>
<dbReference type="SUPFAM" id="SSF103473">
    <property type="entry name" value="MFS general substrate transporter"/>
    <property type="match status" value="1"/>
</dbReference>
<evidence type="ECO:0000313" key="7">
    <source>
        <dbReference type="EMBL" id="KOB67408.1"/>
    </source>
</evidence>
<dbReference type="EMBL" id="JTDY01005064">
    <property type="protein sequence ID" value="KOB67408.1"/>
    <property type="molecule type" value="Genomic_DNA"/>
</dbReference>
<keyword evidence="7" id="KW-0813">Transport</keyword>
<dbReference type="GO" id="GO:0016020">
    <property type="term" value="C:membrane"/>
    <property type="evidence" value="ECO:0007669"/>
    <property type="project" value="UniProtKB-SubCell"/>
</dbReference>
<sequence>MPTVMQWRGRKFAFISACLLIITGWVLAFTAGSAAAILISETFQGLGTNSLLAVSMLSLSEMVAPKYRNVSMQMFGTVQSLGMALVGIMVRYVHWKTISLIMLMPIIVALITACMWPESPSWLAHKGEFDRCEKAFIWLRGTDDVSKKELTELIRAQKENLISEKGVKKSTIKQFWTQVTRRDFYLPGLHMFLLLNMMYWSGSAVVLIYSIDMMKKATNNEDAAFLGGIAINLILFVGVATSSVLVKFFNNKTVLLSSTFAATICLFCNFLVTLLQSLEVLPKDSLLCLYFLIAFMVPNCLGLNSLVFIIAAELMPVKHRNVGGALYVIYNCTLLATSLKISPYLFLYIDLWGTFMIYAINATISGLLVWKYVPETKDKTLQEIEDYYTYGKFNVKRKYNDDPVLLG</sequence>
<evidence type="ECO:0000259" key="6">
    <source>
        <dbReference type="PROSITE" id="PS50850"/>
    </source>
</evidence>
<dbReference type="AlphaFoldDB" id="A0A0L7KVZ8"/>
<evidence type="ECO:0000256" key="5">
    <source>
        <dbReference type="SAM" id="Phobius"/>
    </source>
</evidence>
<feature type="transmembrane region" description="Helical" evidence="5">
    <location>
        <begin position="75"/>
        <end position="92"/>
    </location>
</feature>
<organism evidence="7 8">
    <name type="scientific">Operophtera brumata</name>
    <name type="common">Winter moth</name>
    <name type="synonym">Phalaena brumata</name>
    <dbReference type="NCBI Taxonomy" id="104452"/>
    <lineage>
        <taxon>Eukaryota</taxon>
        <taxon>Metazoa</taxon>
        <taxon>Ecdysozoa</taxon>
        <taxon>Arthropoda</taxon>
        <taxon>Hexapoda</taxon>
        <taxon>Insecta</taxon>
        <taxon>Pterygota</taxon>
        <taxon>Neoptera</taxon>
        <taxon>Endopterygota</taxon>
        <taxon>Lepidoptera</taxon>
        <taxon>Glossata</taxon>
        <taxon>Ditrysia</taxon>
        <taxon>Geometroidea</taxon>
        <taxon>Geometridae</taxon>
        <taxon>Larentiinae</taxon>
        <taxon>Operophtera</taxon>
    </lineage>
</organism>
<feature type="transmembrane region" description="Helical" evidence="5">
    <location>
        <begin position="223"/>
        <end position="246"/>
    </location>
</feature>
<dbReference type="InterPro" id="IPR050549">
    <property type="entry name" value="MFS_Trehalose_Transporter"/>
</dbReference>
<proteinExistence type="predicted"/>
<feature type="transmembrane region" description="Helical" evidence="5">
    <location>
        <begin position="12"/>
        <end position="39"/>
    </location>
</feature>
<comment type="subcellular location">
    <subcellularLocation>
        <location evidence="1">Membrane</location>
        <topology evidence="1">Multi-pass membrane protein</topology>
    </subcellularLocation>
</comment>
<gene>
    <name evidence="7" type="ORF">OBRU01_19732</name>
</gene>
<dbReference type="PROSITE" id="PS50850">
    <property type="entry name" value="MFS"/>
    <property type="match status" value="1"/>
</dbReference>
<evidence type="ECO:0000313" key="8">
    <source>
        <dbReference type="Proteomes" id="UP000037510"/>
    </source>
</evidence>
<feature type="transmembrane region" description="Helical" evidence="5">
    <location>
        <begin position="191"/>
        <end position="211"/>
    </location>
</feature>
<keyword evidence="2 5" id="KW-0812">Transmembrane</keyword>
<keyword evidence="4 5" id="KW-0472">Membrane</keyword>
<evidence type="ECO:0000256" key="4">
    <source>
        <dbReference type="ARBA" id="ARBA00023136"/>
    </source>
</evidence>
<keyword evidence="8" id="KW-1185">Reference proteome</keyword>
<evidence type="ECO:0000256" key="2">
    <source>
        <dbReference type="ARBA" id="ARBA00022692"/>
    </source>
</evidence>
<feature type="domain" description="Major facilitator superfamily (MFS) profile" evidence="6">
    <location>
        <begin position="1"/>
        <end position="377"/>
    </location>
</feature>
<dbReference type="Pfam" id="PF00083">
    <property type="entry name" value="Sugar_tr"/>
    <property type="match status" value="1"/>
</dbReference>
<feature type="transmembrane region" description="Helical" evidence="5">
    <location>
        <begin position="355"/>
        <end position="373"/>
    </location>
</feature>
<comment type="caution">
    <text evidence="7">The sequence shown here is derived from an EMBL/GenBank/DDBJ whole genome shotgun (WGS) entry which is preliminary data.</text>
</comment>
<dbReference type="STRING" id="104452.A0A0L7KVZ8"/>
<protein>
    <submittedName>
        <fullName evidence="7">Sugar transporter</fullName>
    </submittedName>
</protein>
<feature type="transmembrane region" description="Helical" evidence="5">
    <location>
        <begin position="324"/>
        <end position="349"/>
    </location>
</feature>
<dbReference type="Proteomes" id="UP000037510">
    <property type="component" value="Unassembled WGS sequence"/>
</dbReference>
<dbReference type="Gene3D" id="1.20.1250.20">
    <property type="entry name" value="MFS general substrate transporter like domains"/>
    <property type="match status" value="1"/>
</dbReference>
<feature type="transmembrane region" description="Helical" evidence="5">
    <location>
        <begin position="253"/>
        <end position="277"/>
    </location>
</feature>
<name>A0A0L7KVZ8_OPEBR</name>
<feature type="transmembrane region" description="Helical" evidence="5">
    <location>
        <begin position="289"/>
        <end position="312"/>
    </location>
</feature>
<keyword evidence="7" id="KW-0762">Sugar transport</keyword>
<dbReference type="InterPro" id="IPR005828">
    <property type="entry name" value="MFS_sugar_transport-like"/>
</dbReference>
<dbReference type="PANTHER" id="PTHR48021">
    <property type="match status" value="1"/>
</dbReference>
<evidence type="ECO:0000256" key="3">
    <source>
        <dbReference type="ARBA" id="ARBA00022989"/>
    </source>
</evidence>
<reference evidence="7 8" key="1">
    <citation type="journal article" date="2015" name="Genome Biol. Evol.">
        <title>The genome of winter moth (Operophtera brumata) provides a genomic perspective on sexual dimorphism and phenology.</title>
        <authorList>
            <person name="Derks M.F."/>
            <person name="Smit S."/>
            <person name="Salis L."/>
            <person name="Schijlen E."/>
            <person name="Bossers A."/>
            <person name="Mateman C."/>
            <person name="Pijl A.S."/>
            <person name="de Ridder D."/>
            <person name="Groenen M.A."/>
            <person name="Visser M.E."/>
            <person name="Megens H.J."/>
        </authorList>
    </citation>
    <scope>NUCLEOTIDE SEQUENCE [LARGE SCALE GENOMIC DNA]</scope>
    <source>
        <strain evidence="7">WM2013NL</strain>
        <tissue evidence="7">Head and thorax</tissue>
    </source>
</reference>
<keyword evidence="3 5" id="KW-1133">Transmembrane helix</keyword>
<dbReference type="InterPro" id="IPR036259">
    <property type="entry name" value="MFS_trans_sf"/>
</dbReference>
<accession>A0A0L7KVZ8</accession>